<gene>
    <name evidence="1" type="ORF">JJL49_20730</name>
</gene>
<dbReference type="EMBL" id="JAEOXF010000017">
    <property type="protein sequence ID" value="MBK4727657.1"/>
    <property type="molecule type" value="Genomic_DNA"/>
</dbReference>
<protein>
    <submittedName>
        <fullName evidence="1">Type 1 fimbrial protein</fullName>
    </submittedName>
</protein>
<organism evidence="1 2">
    <name type="scientific">Enterobacter agglomerans</name>
    <name type="common">Erwinia herbicola</name>
    <name type="synonym">Pantoea agglomerans</name>
    <dbReference type="NCBI Taxonomy" id="549"/>
    <lineage>
        <taxon>Bacteria</taxon>
        <taxon>Pseudomonadati</taxon>
        <taxon>Pseudomonadota</taxon>
        <taxon>Gammaproteobacteria</taxon>
        <taxon>Enterobacterales</taxon>
        <taxon>Erwiniaceae</taxon>
        <taxon>Pantoea</taxon>
        <taxon>Pantoea agglomerans group</taxon>
    </lineage>
</organism>
<dbReference type="Proteomes" id="UP000633731">
    <property type="component" value="Unassembled WGS sequence"/>
</dbReference>
<accession>A0ACC5RSS2</accession>
<name>A0ACC5RSS2_ENTAG</name>
<sequence length="177" mass="17803">MKINKIFLGMSLALGMASVGHAATTLAKGNGAITFTGSIIDAPCSIEPESVDQTVDLGLVSKAALKDKGSSVPQNFEIQLSNCDLEGASKSVSATFTGTSGATDGMLGMTGTAKGASIALTDGGGKLIKLGQATTTQALAKGTNSLRFSTYLQGDGVSGGIVPGDFKSVANFTLTYQ</sequence>
<evidence type="ECO:0000313" key="2">
    <source>
        <dbReference type="Proteomes" id="UP000633731"/>
    </source>
</evidence>
<comment type="caution">
    <text evidence="1">The sequence shown here is derived from an EMBL/GenBank/DDBJ whole genome shotgun (WGS) entry which is preliminary data.</text>
</comment>
<keyword evidence="2" id="KW-1185">Reference proteome</keyword>
<proteinExistence type="predicted"/>
<reference evidence="1" key="1">
    <citation type="submission" date="2021-01" db="EMBL/GenBank/DDBJ databases">
        <title>Draft genome of Pantoea agglomerans Eh 335.</title>
        <authorList>
            <person name="Emsley S.A."/>
            <person name="Oline D.K."/>
            <person name="Saw J.H."/>
            <person name="Ushijima B."/>
            <person name="Videau P."/>
            <person name="Koyack M.J."/>
        </authorList>
    </citation>
    <scope>NUCLEOTIDE SEQUENCE</scope>
    <source>
        <strain evidence="1">Eh 335</strain>
    </source>
</reference>
<evidence type="ECO:0000313" key="1">
    <source>
        <dbReference type="EMBL" id="MBK4727657.1"/>
    </source>
</evidence>